<evidence type="ECO:0000256" key="1">
    <source>
        <dbReference type="SAM" id="Phobius"/>
    </source>
</evidence>
<keyword evidence="1" id="KW-0812">Transmembrane</keyword>
<keyword evidence="1" id="KW-1133">Transmembrane helix</keyword>
<reference evidence="2" key="1">
    <citation type="submission" date="2023-05" db="EMBL/GenBank/DDBJ databases">
        <title>Nepenthes gracilis genome sequencing.</title>
        <authorList>
            <person name="Fukushima K."/>
        </authorList>
    </citation>
    <scope>NUCLEOTIDE SEQUENCE</scope>
    <source>
        <strain evidence="2">SING2019-196</strain>
    </source>
</reference>
<dbReference type="EMBL" id="BSYO01000011">
    <property type="protein sequence ID" value="GMH11672.1"/>
    <property type="molecule type" value="Genomic_DNA"/>
</dbReference>
<accession>A0AAD3SJA0</accession>
<proteinExistence type="predicted"/>
<dbReference type="Proteomes" id="UP001279734">
    <property type="component" value="Unassembled WGS sequence"/>
</dbReference>
<comment type="caution">
    <text evidence="2">The sequence shown here is derived from an EMBL/GenBank/DDBJ whole genome shotgun (WGS) entry which is preliminary data.</text>
</comment>
<gene>
    <name evidence="2" type="ORF">Nepgr_013513</name>
</gene>
<evidence type="ECO:0000313" key="2">
    <source>
        <dbReference type="EMBL" id="GMH11672.1"/>
    </source>
</evidence>
<keyword evidence="1" id="KW-0472">Membrane</keyword>
<dbReference type="AlphaFoldDB" id="A0AAD3SJA0"/>
<name>A0AAD3SJA0_NEPGR</name>
<feature type="transmembrane region" description="Helical" evidence="1">
    <location>
        <begin position="33"/>
        <end position="51"/>
    </location>
</feature>
<protein>
    <submittedName>
        <fullName evidence="2">Uncharacterized protein</fullName>
    </submittedName>
</protein>
<sequence>MRCCGPSIVCWCGDGSAPELLILFSAEEDCPGVLAAVVGAVLALSLHLLLLSGDGLLLSEPSEMHPD</sequence>
<keyword evidence="3" id="KW-1185">Reference proteome</keyword>
<evidence type="ECO:0000313" key="3">
    <source>
        <dbReference type="Proteomes" id="UP001279734"/>
    </source>
</evidence>
<organism evidence="2 3">
    <name type="scientific">Nepenthes gracilis</name>
    <name type="common">Slender pitcher plant</name>
    <dbReference type="NCBI Taxonomy" id="150966"/>
    <lineage>
        <taxon>Eukaryota</taxon>
        <taxon>Viridiplantae</taxon>
        <taxon>Streptophyta</taxon>
        <taxon>Embryophyta</taxon>
        <taxon>Tracheophyta</taxon>
        <taxon>Spermatophyta</taxon>
        <taxon>Magnoliopsida</taxon>
        <taxon>eudicotyledons</taxon>
        <taxon>Gunneridae</taxon>
        <taxon>Pentapetalae</taxon>
        <taxon>Caryophyllales</taxon>
        <taxon>Nepenthaceae</taxon>
        <taxon>Nepenthes</taxon>
    </lineage>
</organism>